<dbReference type="EMBL" id="FZOL01000012">
    <property type="protein sequence ID" value="SNS65084.1"/>
    <property type="molecule type" value="Genomic_DNA"/>
</dbReference>
<dbReference type="OrthoDB" id="322908at2"/>
<evidence type="ECO:0000259" key="2">
    <source>
        <dbReference type="Pfam" id="PF11795"/>
    </source>
</evidence>
<dbReference type="PIRSF" id="PIRSF028408">
    <property type="entry name" value="UCP028408"/>
    <property type="match status" value="1"/>
</dbReference>
<dbReference type="Proteomes" id="UP000198407">
    <property type="component" value="Unassembled WGS sequence"/>
</dbReference>
<dbReference type="InterPro" id="IPR014544">
    <property type="entry name" value="UCP028408"/>
</dbReference>
<name>A0A239GAL7_9PSED</name>
<dbReference type="Pfam" id="PF11795">
    <property type="entry name" value="DUF3322"/>
    <property type="match status" value="1"/>
</dbReference>
<dbReference type="Pfam" id="PF09983">
    <property type="entry name" value="JetD_C"/>
    <property type="match status" value="1"/>
</dbReference>
<gene>
    <name evidence="3" type="ORF">SAMN05444352_1129</name>
</gene>
<evidence type="ECO:0008006" key="5">
    <source>
        <dbReference type="Google" id="ProtNLM"/>
    </source>
</evidence>
<evidence type="ECO:0000259" key="1">
    <source>
        <dbReference type="Pfam" id="PF09983"/>
    </source>
</evidence>
<feature type="domain" description="Wadjet protein JetD C-terminal" evidence="1">
    <location>
        <begin position="206"/>
        <end position="375"/>
    </location>
</feature>
<organism evidence="3 4">
    <name type="scientific">Pseudomonas japonica</name>
    <dbReference type="NCBI Taxonomy" id="256466"/>
    <lineage>
        <taxon>Bacteria</taxon>
        <taxon>Pseudomonadati</taxon>
        <taxon>Pseudomonadota</taxon>
        <taxon>Gammaproteobacteria</taxon>
        <taxon>Pseudomonadales</taxon>
        <taxon>Pseudomonadaceae</taxon>
        <taxon>Pseudomonas</taxon>
    </lineage>
</organism>
<dbReference type="RefSeq" id="WP_042122394.1">
    <property type="nucleotide sequence ID" value="NZ_FZOL01000012.1"/>
</dbReference>
<proteinExistence type="predicted"/>
<dbReference type="AlphaFoldDB" id="A0A239GAL7"/>
<feature type="domain" description="DUF3322" evidence="2">
    <location>
        <begin position="4"/>
        <end position="186"/>
    </location>
</feature>
<evidence type="ECO:0000313" key="4">
    <source>
        <dbReference type="Proteomes" id="UP000198407"/>
    </source>
</evidence>
<dbReference type="InterPro" id="IPR024537">
    <property type="entry name" value="DUF3322"/>
</dbReference>
<dbReference type="STRING" id="1215104.GCA_000730585_04360"/>
<protein>
    <recommendedName>
        <fullName evidence="5">Wadjet protein JetD C-terminal domain-containing protein</fullName>
    </recommendedName>
</protein>
<sequence length="385" mass="43776">MKSPEDLRQRLIQLWLKPGVRSKQLRNPASWPWELNIGKPPPRCFNTRISEVQRHVEAWRAVKVGKVEWSRVSYRNGADTILVPSKWCLRTPSEWVAATEDRPTIEEFEALGYLVEHVPKHFHTLLIQRRLLWKGKPSEEVLQAAVLASQLTPGCAKGQPLRLLSGYGVDTKFFERNELLLRKFLDVLFEGEASEQSLCGFLDAYDETNHWVLVVPLEDGLLPFKRQRVTTSELAQVELPGCRLLVVENEKSYHQLLDVPGTVAVLGCGLDLAWLDSPKHREKAVAYWGDMDTWGLRMLARARVKHGKVTSMLMSKALFDEYKRGSAVRELVRAQDTAPPGLTASESELFCHLVKSSKGRLEQEFIPRQLVHKALQAWVSSSSNP</sequence>
<reference evidence="4" key="1">
    <citation type="submission" date="2017-06" db="EMBL/GenBank/DDBJ databases">
        <authorList>
            <person name="Varghese N."/>
            <person name="Submissions S."/>
        </authorList>
    </citation>
    <scope>NUCLEOTIDE SEQUENCE [LARGE SCALE GENOMIC DNA]</scope>
    <source>
        <strain evidence="4">DSM 22348</strain>
    </source>
</reference>
<dbReference type="InterPro" id="IPR024534">
    <property type="entry name" value="JetD_C"/>
</dbReference>
<accession>A0A239GAL7</accession>
<keyword evidence="4" id="KW-1185">Reference proteome</keyword>
<evidence type="ECO:0000313" key="3">
    <source>
        <dbReference type="EMBL" id="SNS65084.1"/>
    </source>
</evidence>